<feature type="transmembrane region" description="Helical" evidence="9">
    <location>
        <begin position="21"/>
        <end position="42"/>
    </location>
</feature>
<keyword evidence="9" id="KW-0472">Membrane</keyword>
<dbReference type="Pfam" id="PF02518">
    <property type="entry name" value="HATPase_c"/>
    <property type="match status" value="1"/>
</dbReference>
<dbReference type="Gene3D" id="3.30.565.10">
    <property type="entry name" value="Histidine kinase-like ATPase, C-terminal domain"/>
    <property type="match status" value="1"/>
</dbReference>
<evidence type="ECO:0000256" key="3">
    <source>
        <dbReference type="ARBA" id="ARBA00022553"/>
    </source>
</evidence>
<keyword evidence="8" id="KW-0902">Two-component regulatory system</keyword>
<dbReference type="Gene3D" id="1.20.5.1930">
    <property type="match status" value="1"/>
</dbReference>
<keyword evidence="7" id="KW-0067">ATP-binding</keyword>
<dbReference type="GO" id="GO:0016301">
    <property type="term" value="F:kinase activity"/>
    <property type="evidence" value="ECO:0007669"/>
    <property type="project" value="UniProtKB-KW"/>
</dbReference>
<feature type="transmembrane region" description="Helical" evidence="9">
    <location>
        <begin position="112"/>
        <end position="130"/>
    </location>
</feature>
<accession>A0ABW2P7J0</accession>
<proteinExistence type="predicted"/>
<dbReference type="InterPro" id="IPR050482">
    <property type="entry name" value="Sensor_HK_TwoCompSys"/>
</dbReference>
<dbReference type="Pfam" id="PF07730">
    <property type="entry name" value="HisKA_3"/>
    <property type="match status" value="1"/>
</dbReference>
<evidence type="ECO:0000313" key="11">
    <source>
        <dbReference type="EMBL" id="MFC7383753.1"/>
    </source>
</evidence>
<evidence type="ECO:0000256" key="7">
    <source>
        <dbReference type="ARBA" id="ARBA00022840"/>
    </source>
</evidence>
<keyword evidence="9" id="KW-1133">Transmembrane helix</keyword>
<evidence type="ECO:0000259" key="10">
    <source>
        <dbReference type="SMART" id="SM00387"/>
    </source>
</evidence>
<feature type="domain" description="Histidine kinase/HSP90-like ATPase" evidence="10">
    <location>
        <begin position="300"/>
        <end position="389"/>
    </location>
</feature>
<sequence>MGFAHEGRAPAVSSGRPWRPLAIDVLLAAVVTLLSVADAVSLPRADPLDYLILLAGTCSVVAWRRAPAAALVVAATFMLVYALRTHPGPSAAFPVLIAVFAVVRSGRRILPAVAGAAFLLGIVADNVLTAPVQDRQHLNQSAVLLLGWFLAAGVGGTVTRHRHAYLEQARQRAAEAERTREEAALRRAGEERLRIARELHDSLTHSISIIKVQAGVAVHLARGRGEEVPEALVAIQEASGEAMRELRATLEVLRDSAGDPPGTGLDRLDDLVARARSAGLPVTVEIAGEPRALPAGVDRAGYRIVQEGLTNVTRHAAGHTGARVHVGYGPAALTVRVEDDGVPPAGPPPVPGVGLTGMRERVAALGGRLHAGPRPGGGFVVRAELPLQDRP</sequence>
<dbReference type="SUPFAM" id="SSF55874">
    <property type="entry name" value="ATPase domain of HSP90 chaperone/DNA topoisomerase II/histidine kinase"/>
    <property type="match status" value="1"/>
</dbReference>
<keyword evidence="3" id="KW-0597">Phosphoprotein</keyword>
<dbReference type="CDD" id="cd16917">
    <property type="entry name" value="HATPase_UhpB-NarQ-NarX-like"/>
    <property type="match status" value="1"/>
</dbReference>
<gene>
    <name evidence="11" type="ORF">ACFQSB_16145</name>
</gene>
<evidence type="ECO:0000256" key="4">
    <source>
        <dbReference type="ARBA" id="ARBA00022679"/>
    </source>
</evidence>
<dbReference type="SMART" id="SM00387">
    <property type="entry name" value="HATPase_c"/>
    <property type="match status" value="1"/>
</dbReference>
<dbReference type="EC" id="2.7.13.3" evidence="2"/>
<dbReference type="Pfam" id="PF23539">
    <property type="entry name" value="DUF7134"/>
    <property type="match status" value="1"/>
</dbReference>
<protein>
    <recommendedName>
        <fullName evidence="2">histidine kinase</fullName>
        <ecNumber evidence="2">2.7.13.3</ecNumber>
    </recommendedName>
</protein>
<evidence type="ECO:0000256" key="8">
    <source>
        <dbReference type="ARBA" id="ARBA00023012"/>
    </source>
</evidence>
<dbReference type="EMBL" id="JBHTCG010000009">
    <property type="protein sequence ID" value="MFC7383753.1"/>
    <property type="molecule type" value="Genomic_DNA"/>
</dbReference>
<dbReference type="PANTHER" id="PTHR24421">
    <property type="entry name" value="NITRATE/NITRITE SENSOR PROTEIN NARX-RELATED"/>
    <property type="match status" value="1"/>
</dbReference>
<organism evidence="11 12">
    <name type="scientific">Sphaerisporangium rhizosphaerae</name>
    <dbReference type="NCBI Taxonomy" id="2269375"/>
    <lineage>
        <taxon>Bacteria</taxon>
        <taxon>Bacillati</taxon>
        <taxon>Actinomycetota</taxon>
        <taxon>Actinomycetes</taxon>
        <taxon>Streptosporangiales</taxon>
        <taxon>Streptosporangiaceae</taxon>
        <taxon>Sphaerisporangium</taxon>
    </lineage>
</organism>
<keyword evidence="12" id="KW-1185">Reference proteome</keyword>
<comment type="caution">
    <text evidence="11">The sequence shown here is derived from an EMBL/GenBank/DDBJ whole genome shotgun (WGS) entry which is preliminary data.</text>
</comment>
<evidence type="ECO:0000256" key="6">
    <source>
        <dbReference type="ARBA" id="ARBA00022777"/>
    </source>
</evidence>
<dbReference type="InterPro" id="IPR003594">
    <property type="entry name" value="HATPase_dom"/>
</dbReference>
<dbReference type="InterPro" id="IPR055558">
    <property type="entry name" value="DUF7134"/>
</dbReference>
<dbReference type="RefSeq" id="WP_380827313.1">
    <property type="nucleotide sequence ID" value="NZ_JBHTCG010000009.1"/>
</dbReference>
<keyword evidence="4" id="KW-0808">Transferase</keyword>
<evidence type="ECO:0000256" key="9">
    <source>
        <dbReference type="SAM" id="Phobius"/>
    </source>
</evidence>
<name>A0ABW2P7J0_9ACTN</name>
<dbReference type="InterPro" id="IPR011712">
    <property type="entry name" value="Sig_transdc_His_kin_sub3_dim/P"/>
</dbReference>
<feature type="transmembrane region" description="Helical" evidence="9">
    <location>
        <begin position="142"/>
        <end position="159"/>
    </location>
</feature>
<evidence type="ECO:0000313" key="12">
    <source>
        <dbReference type="Proteomes" id="UP001596496"/>
    </source>
</evidence>
<keyword evidence="5" id="KW-0547">Nucleotide-binding</keyword>
<keyword evidence="9" id="KW-0812">Transmembrane</keyword>
<evidence type="ECO:0000256" key="5">
    <source>
        <dbReference type="ARBA" id="ARBA00022741"/>
    </source>
</evidence>
<feature type="transmembrane region" description="Helical" evidence="9">
    <location>
        <begin position="62"/>
        <end position="83"/>
    </location>
</feature>
<keyword evidence="6 11" id="KW-0418">Kinase</keyword>
<reference evidence="12" key="1">
    <citation type="journal article" date="2019" name="Int. J. Syst. Evol. Microbiol.">
        <title>The Global Catalogue of Microorganisms (GCM) 10K type strain sequencing project: providing services to taxonomists for standard genome sequencing and annotation.</title>
        <authorList>
            <consortium name="The Broad Institute Genomics Platform"/>
            <consortium name="The Broad Institute Genome Sequencing Center for Infectious Disease"/>
            <person name="Wu L."/>
            <person name="Ma J."/>
        </authorList>
    </citation>
    <scope>NUCLEOTIDE SEQUENCE [LARGE SCALE GENOMIC DNA]</scope>
    <source>
        <strain evidence="12">CECT 7649</strain>
    </source>
</reference>
<evidence type="ECO:0000256" key="1">
    <source>
        <dbReference type="ARBA" id="ARBA00000085"/>
    </source>
</evidence>
<dbReference type="Proteomes" id="UP001596496">
    <property type="component" value="Unassembled WGS sequence"/>
</dbReference>
<evidence type="ECO:0000256" key="2">
    <source>
        <dbReference type="ARBA" id="ARBA00012438"/>
    </source>
</evidence>
<dbReference type="PANTHER" id="PTHR24421:SF10">
    <property type="entry name" value="NITRATE_NITRITE SENSOR PROTEIN NARQ"/>
    <property type="match status" value="1"/>
</dbReference>
<comment type="catalytic activity">
    <reaction evidence="1">
        <text>ATP + protein L-histidine = ADP + protein N-phospho-L-histidine.</text>
        <dbReference type="EC" id="2.7.13.3"/>
    </reaction>
</comment>
<dbReference type="InterPro" id="IPR036890">
    <property type="entry name" value="HATPase_C_sf"/>
</dbReference>